<comment type="caution">
    <text evidence="2">The sequence shown here is derived from an EMBL/GenBank/DDBJ whole genome shotgun (WGS) entry which is preliminary data.</text>
</comment>
<dbReference type="InterPro" id="IPR003672">
    <property type="entry name" value="CobN/Mg_chltase"/>
</dbReference>
<evidence type="ECO:0000259" key="1">
    <source>
        <dbReference type="Pfam" id="PF02514"/>
    </source>
</evidence>
<dbReference type="Pfam" id="PF02514">
    <property type="entry name" value="CobN-Mg_chel"/>
    <property type="match status" value="1"/>
</dbReference>
<dbReference type="Proteomes" id="UP000667802">
    <property type="component" value="Unassembled WGS sequence"/>
</dbReference>
<reference evidence="3" key="1">
    <citation type="journal article" date="2021" name="Science">
        <title>Hunting the eagle killer: A cyanobacterial neurotoxin causes vacuolar myelinopathy.</title>
        <authorList>
            <person name="Breinlinger S."/>
            <person name="Phillips T.J."/>
            <person name="Haram B.N."/>
            <person name="Mares J."/>
            <person name="Martinez Yerena J.A."/>
            <person name="Hrouzek P."/>
            <person name="Sobotka R."/>
            <person name="Henderson W.M."/>
            <person name="Schmieder P."/>
            <person name="Williams S.M."/>
            <person name="Lauderdale J.D."/>
            <person name="Wilde H.D."/>
            <person name="Gerrin W."/>
            <person name="Kust A."/>
            <person name="Washington J.W."/>
            <person name="Wagner C."/>
            <person name="Geier B."/>
            <person name="Liebeke M."/>
            <person name="Enke H."/>
            <person name="Niedermeyer T.H.J."/>
            <person name="Wilde S.B."/>
        </authorList>
    </citation>
    <scope>NUCLEOTIDE SEQUENCE [LARGE SCALE GENOMIC DNA]</scope>
    <source>
        <strain evidence="3">Thurmond2011</strain>
    </source>
</reference>
<organism evidence="2 3">
    <name type="scientific">Aetokthonos hydrillicola Thurmond2011</name>
    <dbReference type="NCBI Taxonomy" id="2712845"/>
    <lineage>
        <taxon>Bacteria</taxon>
        <taxon>Bacillati</taxon>
        <taxon>Cyanobacteriota</taxon>
        <taxon>Cyanophyceae</taxon>
        <taxon>Nostocales</taxon>
        <taxon>Hapalosiphonaceae</taxon>
        <taxon>Aetokthonos</taxon>
    </lineage>
</organism>
<evidence type="ECO:0000313" key="3">
    <source>
        <dbReference type="Proteomes" id="UP000667802"/>
    </source>
</evidence>
<dbReference type="EC" id="6.6.1.2" evidence="2"/>
<keyword evidence="2" id="KW-0436">Ligase</keyword>
<dbReference type="PANTHER" id="PTHR44119:SF1">
    <property type="entry name" value="MAGNESIUM-CHELATASE SUBUNIT CHLH, CHLOROPLASTIC"/>
    <property type="match status" value="1"/>
</dbReference>
<dbReference type="PANTHER" id="PTHR44119">
    <property type="entry name" value="MAGNESIUM-CHELATASE SUBUNIT CHLH, CHLOROPLASTIC"/>
    <property type="match status" value="1"/>
</dbReference>
<dbReference type="AlphaFoldDB" id="A0AAP5IHL3"/>
<evidence type="ECO:0000313" key="2">
    <source>
        <dbReference type="EMBL" id="MDR9899730.1"/>
    </source>
</evidence>
<dbReference type="GO" id="GO:0051116">
    <property type="term" value="F:cobaltochelatase activity"/>
    <property type="evidence" value="ECO:0007669"/>
    <property type="project" value="UniProtKB-EC"/>
</dbReference>
<name>A0AAP5IHL3_9CYAN</name>
<keyword evidence="3" id="KW-1185">Reference proteome</keyword>
<gene>
    <name evidence="2" type="ORF">G7B40_035000</name>
</gene>
<protein>
    <submittedName>
        <fullName evidence="2">Cobaltochelatase subunit CobN</fullName>
        <ecNumber evidence="2">6.6.1.2</ecNumber>
    </submittedName>
</protein>
<dbReference type="EMBL" id="JAALHA020000027">
    <property type="protein sequence ID" value="MDR9899730.1"/>
    <property type="molecule type" value="Genomic_DNA"/>
</dbReference>
<accession>A0AAP5IHL3</accession>
<proteinExistence type="predicted"/>
<feature type="domain" description="CobN/magnesium chelatase" evidence="1">
    <location>
        <begin position="5"/>
        <end position="78"/>
    </location>
</feature>
<sequence length="94" mass="10930">MLNWLLQTSDRIVQEIDSVEYGLTDIQEYYANTGGLKKAAEKQSGRKVTTSFVESFSKDTAPRNLDELLRMEYRTAMLRIRLWAKKISSRKILI</sequence>